<dbReference type="InterPro" id="IPR007539">
    <property type="entry name" value="DUF551"/>
</dbReference>
<feature type="domain" description="DUF551" evidence="1">
    <location>
        <begin position="92"/>
        <end position="147"/>
    </location>
</feature>
<name>A0A8S5N8Z8_9VIRU</name>
<dbReference type="EMBL" id="BK015108">
    <property type="protein sequence ID" value="DAD91253.1"/>
    <property type="molecule type" value="Genomic_DNA"/>
</dbReference>
<proteinExistence type="predicted"/>
<organism evidence="2">
    <name type="scientific">Phage sp. ctXnn1</name>
    <dbReference type="NCBI Taxonomy" id="2826749"/>
    <lineage>
        <taxon>Viruses</taxon>
    </lineage>
</organism>
<accession>A0A8S5N8Z8</accession>
<sequence>MNRLVENRDSGSWGLKGVDWKQIAPGAKITDEVWRKLYGALYKLKDYEDTGLMPDEIDKLNAEMQEQARAMPERIAKLSDEIERMKGEERQQWIPVTERLPEVSCNSMLGWDKNYRRSCLVQYNGYGFILPTGQYMDIIAWMPLPEPYRGKRND</sequence>
<dbReference type="Pfam" id="PF04448">
    <property type="entry name" value="DUF551"/>
    <property type="match status" value="1"/>
</dbReference>
<evidence type="ECO:0000313" key="2">
    <source>
        <dbReference type="EMBL" id="DAD91253.1"/>
    </source>
</evidence>
<protein>
    <recommendedName>
        <fullName evidence="1">DUF551 domain-containing protein</fullName>
    </recommendedName>
</protein>
<reference evidence="2" key="1">
    <citation type="journal article" date="2021" name="Proc. Natl. Acad. Sci. U.S.A.">
        <title>A Catalog of Tens of Thousands of Viruses from Human Metagenomes Reveals Hidden Associations with Chronic Diseases.</title>
        <authorList>
            <person name="Tisza M.J."/>
            <person name="Buck C.B."/>
        </authorList>
    </citation>
    <scope>NUCLEOTIDE SEQUENCE</scope>
    <source>
        <strain evidence="2">CtXnn1</strain>
    </source>
</reference>
<evidence type="ECO:0000259" key="1">
    <source>
        <dbReference type="Pfam" id="PF04448"/>
    </source>
</evidence>